<evidence type="ECO:0000313" key="2">
    <source>
        <dbReference type="Proteomes" id="UP000199623"/>
    </source>
</evidence>
<dbReference type="EMBL" id="FNCC01000001">
    <property type="protein sequence ID" value="SDF38440.1"/>
    <property type="molecule type" value="Genomic_DNA"/>
</dbReference>
<organism evidence="1 2">
    <name type="scientific">Lentzea fradiae</name>
    <dbReference type="NCBI Taxonomy" id="200378"/>
    <lineage>
        <taxon>Bacteria</taxon>
        <taxon>Bacillati</taxon>
        <taxon>Actinomycetota</taxon>
        <taxon>Actinomycetes</taxon>
        <taxon>Pseudonocardiales</taxon>
        <taxon>Pseudonocardiaceae</taxon>
        <taxon>Lentzea</taxon>
    </lineage>
</organism>
<dbReference type="STRING" id="200378.SAMN05216553_101374"/>
<sequence length="61" mass="6582">MITAVPGAFGDAFGGLEKAMAELAARYSAEEQAVIADWVTRTAEVLREQTRQLTARGRRSG</sequence>
<gene>
    <name evidence="1" type="ORF">SAMN05216553_101374</name>
</gene>
<keyword evidence="2" id="KW-1185">Reference proteome</keyword>
<proteinExistence type="predicted"/>
<name>A0A1G7KNC0_9PSEU</name>
<accession>A0A1G7KNC0</accession>
<dbReference type="AlphaFoldDB" id="A0A1G7KNC0"/>
<evidence type="ECO:0000313" key="1">
    <source>
        <dbReference type="EMBL" id="SDF38440.1"/>
    </source>
</evidence>
<protein>
    <submittedName>
        <fullName evidence="1">Uncharacterized protein</fullName>
    </submittedName>
</protein>
<reference evidence="2" key="1">
    <citation type="submission" date="2016-10" db="EMBL/GenBank/DDBJ databases">
        <authorList>
            <person name="Varghese N."/>
            <person name="Submissions S."/>
        </authorList>
    </citation>
    <scope>NUCLEOTIDE SEQUENCE [LARGE SCALE GENOMIC DNA]</scope>
    <source>
        <strain evidence="2">CGMCC 4.3506</strain>
    </source>
</reference>
<dbReference type="Proteomes" id="UP000199623">
    <property type="component" value="Unassembled WGS sequence"/>
</dbReference>